<dbReference type="EMBL" id="JAAGRQ010000055">
    <property type="protein sequence ID" value="NDY57622.1"/>
    <property type="molecule type" value="Genomic_DNA"/>
</dbReference>
<dbReference type="NCBIfam" id="TIGR00229">
    <property type="entry name" value="sensory_box"/>
    <property type="match status" value="1"/>
</dbReference>
<dbReference type="Pfam" id="PF00512">
    <property type="entry name" value="HisKA"/>
    <property type="match status" value="1"/>
</dbReference>
<dbReference type="SMART" id="SM00448">
    <property type="entry name" value="REC"/>
    <property type="match status" value="1"/>
</dbReference>
<evidence type="ECO:0000259" key="7">
    <source>
        <dbReference type="PROSITE" id="PS50112"/>
    </source>
</evidence>
<dbReference type="InterPro" id="IPR036890">
    <property type="entry name" value="HATPase_C_sf"/>
</dbReference>
<dbReference type="InterPro" id="IPR005467">
    <property type="entry name" value="His_kinase_dom"/>
</dbReference>
<feature type="domain" description="Histidine kinase" evidence="5">
    <location>
        <begin position="274"/>
        <end position="472"/>
    </location>
</feature>
<dbReference type="GO" id="GO:0000155">
    <property type="term" value="F:phosphorelay sensor kinase activity"/>
    <property type="evidence" value="ECO:0007669"/>
    <property type="project" value="InterPro"/>
</dbReference>
<dbReference type="InterPro" id="IPR011006">
    <property type="entry name" value="CheY-like_superfamily"/>
</dbReference>
<dbReference type="CDD" id="cd00130">
    <property type="entry name" value="PAS"/>
    <property type="match status" value="1"/>
</dbReference>
<dbReference type="PANTHER" id="PTHR43547:SF2">
    <property type="entry name" value="HYBRID SIGNAL TRANSDUCTION HISTIDINE KINASE C"/>
    <property type="match status" value="1"/>
</dbReference>
<dbReference type="InterPro" id="IPR001789">
    <property type="entry name" value="Sig_transdc_resp-reg_receiver"/>
</dbReference>
<dbReference type="Pfam" id="PF08447">
    <property type="entry name" value="PAS_3"/>
    <property type="match status" value="1"/>
</dbReference>
<dbReference type="InterPro" id="IPR013655">
    <property type="entry name" value="PAS_fold_3"/>
</dbReference>
<dbReference type="RefSeq" id="WP_163302708.1">
    <property type="nucleotide sequence ID" value="NZ_JAAGRQ010000055.1"/>
</dbReference>
<dbReference type="AlphaFoldDB" id="A0A7K3NN50"/>
<dbReference type="SMART" id="SM00091">
    <property type="entry name" value="PAS"/>
    <property type="match status" value="1"/>
</dbReference>
<dbReference type="InterPro" id="IPR003594">
    <property type="entry name" value="HATPase_dom"/>
</dbReference>
<dbReference type="PROSITE" id="PS50109">
    <property type="entry name" value="HIS_KIN"/>
    <property type="match status" value="1"/>
</dbReference>
<name>A0A7K3NN50_9BACT</name>
<dbReference type="PANTHER" id="PTHR43547">
    <property type="entry name" value="TWO-COMPONENT HISTIDINE KINASE"/>
    <property type="match status" value="1"/>
</dbReference>
<dbReference type="SMART" id="SM00388">
    <property type="entry name" value="HisKA"/>
    <property type="match status" value="1"/>
</dbReference>
<feature type="modified residue" description="4-aspartylphosphate" evidence="4">
    <location>
        <position position="54"/>
    </location>
</feature>
<dbReference type="PROSITE" id="PS50110">
    <property type="entry name" value="RESPONSE_REGULATORY"/>
    <property type="match status" value="1"/>
</dbReference>
<dbReference type="InterPro" id="IPR035965">
    <property type="entry name" value="PAS-like_dom_sf"/>
</dbReference>
<keyword evidence="10" id="KW-1185">Reference proteome</keyword>
<accession>A0A7K3NN50</accession>
<feature type="domain" description="PAS" evidence="7">
    <location>
        <begin position="132"/>
        <end position="204"/>
    </location>
</feature>
<dbReference type="Gene3D" id="3.30.450.20">
    <property type="entry name" value="PAS domain"/>
    <property type="match status" value="1"/>
</dbReference>
<evidence type="ECO:0000259" key="8">
    <source>
        <dbReference type="PROSITE" id="PS50113"/>
    </source>
</evidence>
<comment type="catalytic activity">
    <reaction evidence="1">
        <text>ATP + protein L-histidine = ADP + protein N-phospho-L-histidine.</text>
        <dbReference type="EC" id="2.7.13.3"/>
    </reaction>
</comment>
<dbReference type="InterPro" id="IPR003661">
    <property type="entry name" value="HisK_dim/P_dom"/>
</dbReference>
<evidence type="ECO:0000256" key="3">
    <source>
        <dbReference type="ARBA" id="ARBA00022553"/>
    </source>
</evidence>
<reference evidence="9 10" key="1">
    <citation type="submission" date="2020-02" db="EMBL/GenBank/DDBJ databases">
        <title>Comparative genomics of sulfur disproportionating microorganisms.</title>
        <authorList>
            <person name="Ward L.M."/>
            <person name="Bertran E."/>
            <person name="Johnston D.T."/>
        </authorList>
    </citation>
    <scope>NUCLEOTIDE SEQUENCE [LARGE SCALE GENOMIC DNA]</scope>
    <source>
        <strain evidence="9 10">DSM 3696</strain>
    </source>
</reference>
<dbReference type="SUPFAM" id="SSF55785">
    <property type="entry name" value="PYP-like sensor domain (PAS domain)"/>
    <property type="match status" value="1"/>
</dbReference>
<protein>
    <recommendedName>
        <fullName evidence="2">histidine kinase</fullName>
        <ecNumber evidence="2">2.7.13.3</ecNumber>
    </recommendedName>
</protein>
<evidence type="ECO:0000313" key="9">
    <source>
        <dbReference type="EMBL" id="NDY57622.1"/>
    </source>
</evidence>
<organism evidence="9 10">
    <name type="scientific">Desulfolutivibrio sulfodismutans</name>
    <dbReference type="NCBI Taxonomy" id="63561"/>
    <lineage>
        <taxon>Bacteria</taxon>
        <taxon>Pseudomonadati</taxon>
        <taxon>Thermodesulfobacteriota</taxon>
        <taxon>Desulfovibrionia</taxon>
        <taxon>Desulfovibrionales</taxon>
        <taxon>Desulfovibrionaceae</taxon>
        <taxon>Desulfolutivibrio</taxon>
    </lineage>
</organism>
<dbReference type="Proteomes" id="UP000469724">
    <property type="component" value="Unassembled WGS sequence"/>
</dbReference>
<dbReference type="Pfam" id="PF02518">
    <property type="entry name" value="HATPase_c"/>
    <property type="match status" value="1"/>
</dbReference>
<dbReference type="SMART" id="SM00387">
    <property type="entry name" value="HATPase_c"/>
    <property type="match status" value="1"/>
</dbReference>
<dbReference type="Gene3D" id="3.40.50.2300">
    <property type="match status" value="1"/>
</dbReference>
<dbReference type="InterPro" id="IPR000700">
    <property type="entry name" value="PAS-assoc_C"/>
</dbReference>
<dbReference type="Pfam" id="PF00072">
    <property type="entry name" value="Response_reg"/>
    <property type="match status" value="1"/>
</dbReference>
<sequence>MKSPLVLIVDDDPTLRESVSLWLSHSGYQTAQAENGRQALGLLEKQRPDLILLDLRMPVLDGFGFLAELAHVADPPPVVVISGRGEVRDVVESFRRGATDFIVKPIESYELLDHAAQAAITAAETQRRMLRAEARYFELVQNLPLLVFALRPDLTLEFVNKNCRAMFGQSRATALAVPGWFVQQAHADDRQAIRDVIGQAFSGVSRPLSLDCRFLRPDGTITHCILKVMSATEAPEGDGMLVEGLLIDITDRVELERLMVQQEKLKTLGAISAEVAHEIRNPLFSIAGFAKRLHDRHPEAHETEIILAEAARLEALVDRIRTYLQPADQHPVCLGMGGVIAQVLEALSPELVGRDVVCRTDFSRAVTAVEEDPLLLGQVVTAMVRHGAAHMPRGGTMDVTAWSDDTFSRLTVAYPEAQPAREPERLFLPFEESGTGPGLALARRLAQDMGGSLAYAHDAGRAVFTLTLPLFPHAHASDQPEDASGGTS</sequence>
<feature type="domain" description="Response regulatory" evidence="6">
    <location>
        <begin position="5"/>
        <end position="119"/>
    </location>
</feature>
<dbReference type="PROSITE" id="PS50113">
    <property type="entry name" value="PAC"/>
    <property type="match status" value="1"/>
</dbReference>
<dbReference type="EC" id="2.7.13.3" evidence="2"/>
<evidence type="ECO:0000259" key="5">
    <source>
        <dbReference type="PROSITE" id="PS50109"/>
    </source>
</evidence>
<evidence type="ECO:0000256" key="1">
    <source>
        <dbReference type="ARBA" id="ARBA00000085"/>
    </source>
</evidence>
<dbReference type="CDD" id="cd00082">
    <property type="entry name" value="HisKA"/>
    <property type="match status" value="1"/>
</dbReference>
<dbReference type="SUPFAM" id="SSF47384">
    <property type="entry name" value="Homodimeric domain of signal transducing histidine kinase"/>
    <property type="match status" value="1"/>
</dbReference>
<gene>
    <name evidence="9" type="ORF">G3N56_12865</name>
</gene>
<feature type="domain" description="PAC" evidence="8">
    <location>
        <begin position="208"/>
        <end position="261"/>
    </location>
</feature>
<comment type="caution">
    <text evidence="9">The sequence shown here is derived from an EMBL/GenBank/DDBJ whole genome shotgun (WGS) entry which is preliminary data.</text>
</comment>
<evidence type="ECO:0000313" key="10">
    <source>
        <dbReference type="Proteomes" id="UP000469724"/>
    </source>
</evidence>
<evidence type="ECO:0000256" key="2">
    <source>
        <dbReference type="ARBA" id="ARBA00012438"/>
    </source>
</evidence>
<evidence type="ECO:0000259" key="6">
    <source>
        <dbReference type="PROSITE" id="PS50110"/>
    </source>
</evidence>
<dbReference type="Gene3D" id="1.10.287.130">
    <property type="match status" value="1"/>
</dbReference>
<proteinExistence type="predicted"/>
<dbReference type="InterPro" id="IPR036097">
    <property type="entry name" value="HisK_dim/P_sf"/>
</dbReference>
<dbReference type="SUPFAM" id="SSF52172">
    <property type="entry name" value="CheY-like"/>
    <property type="match status" value="1"/>
</dbReference>
<dbReference type="InterPro" id="IPR000014">
    <property type="entry name" value="PAS"/>
</dbReference>
<dbReference type="Gene3D" id="3.30.565.10">
    <property type="entry name" value="Histidine kinase-like ATPase, C-terminal domain"/>
    <property type="match status" value="1"/>
</dbReference>
<dbReference type="PROSITE" id="PS50112">
    <property type="entry name" value="PAS"/>
    <property type="match status" value="1"/>
</dbReference>
<keyword evidence="3 4" id="KW-0597">Phosphoprotein</keyword>
<dbReference type="SUPFAM" id="SSF55874">
    <property type="entry name" value="ATPase domain of HSP90 chaperone/DNA topoisomerase II/histidine kinase"/>
    <property type="match status" value="1"/>
</dbReference>
<evidence type="ECO:0000256" key="4">
    <source>
        <dbReference type="PROSITE-ProRule" id="PRU00169"/>
    </source>
</evidence>